<accession>A0A7D5FT12</accession>
<sequence length="142" mass="15254">MRPAHGDVTTGRADYPRSEQPDMSNTQPTEKRRAVPQPGSRPSVRVDATLSDDLAVIMSTGGDFAGAVRAAVGQLADMYRTAWAHGTVPEGETPLLIAYQLAPRPTDAPAVTRPYDGVSDRPTVPRVGRRIPGPYPVRQPTP</sequence>
<feature type="region of interest" description="Disordered" evidence="1">
    <location>
        <begin position="108"/>
        <end position="142"/>
    </location>
</feature>
<feature type="compositionally biased region" description="Pro residues" evidence="1">
    <location>
        <begin position="133"/>
        <end position="142"/>
    </location>
</feature>
<dbReference type="KEGG" id="vg:80025986"/>
<proteinExistence type="predicted"/>
<protein>
    <submittedName>
        <fullName evidence="2">Uncharacterized protein</fullName>
    </submittedName>
</protein>
<dbReference type="RefSeq" id="YP_010756235.1">
    <property type="nucleotide sequence ID" value="NC_073484.1"/>
</dbReference>
<evidence type="ECO:0000256" key="1">
    <source>
        <dbReference type="SAM" id="MobiDB-lite"/>
    </source>
</evidence>
<name>A0A7D5FT12_9CAUD</name>
<feature type="region of interest" description="Disordered" evidence="1">
    <location>
        <begin position="1"/>
        <end position="47"/>
    </location>
</feature>
<evidence type="ECO:0000313" key="3">
    <source>
        <dbReference type="Proteomes" id="UP000510745"/>
    </source>
</evidence>
<organism evidence="2 3">
    <name type="scientific">Streptomyces phage Eklok</name>
    <dbReference type="NCBI Taxonomy" id="2743999"/>
    <lineage>
        <taxon>Viruses</taxon>
        <taxon>Duplodnaviria</taxon>
        <taxon>Heunggongvirae</taxon>
        <taxon>Uroviricota</taxon>
        <taxon>Caudoviricetes</taxon>
        <taxon>Ignaciovirus</taxon>
        <taxon>Ignaciovirus eklok</taxon>
    </lineage>
</organism>
<gene>
    <name evidence="2" type="primary">57</name>
    <name evidence="2" type="ORF">SEA_EKLOK_57</name>
</gene>
<evidence type="ECO:0000313" key="2">
    <source>
        <dbReference type="EMBL" id="QLF83241.1"/>
    </source>
</evidence>
<keyword evidence="3" id="KW-1185">Reference proteome</keyword>
<dbReference type="Proteomes" id="UP000510745">
    <property type="component" value="Segment"/>
</dbReference>
<dbReference type="EMBL" id="MT521991">
    <property type="protein sequence ID" value="QLF83241.1"/>
    <property type="molecule type" value="Genomic_DNA"/>
</dbReference>
<reference evidence="2 3" key="1">
    <citation type="submission" date="2020-05" db="EMBL/GenBank/DDBJ databases">
        <authorList>
            <person name="Klokker E.C."/>
            <person name="Sun E.L."/>
            <person name="Menchaca C."/>
            <person name="Layton S.R."/>
            <person name="Hughes L.E."/>
            <person name="Garlena R.A."/>
            <person name="Russell D.A."/>
            <person name="Pope W.H."/>
            <person name="Jacobs-Sera D."/>
            <person name="Hatfull G.F."/>
        </authorList>
    </citation>
    <scope>NUCLEOTIDE SEQUENCE [LARGE SCALE GENOMIC DNA]</scope>
</reference>
<dbReference type="GeneID" id="80025986"/>